<feature type="domain" description="Ribophorin II C-terminal" evidence="14">
    <location>
        <begin position="374"/>
        <end position="472"/>
    </location>
</feature>
<dbReference type="GO" id="GO:0008250">
    <property type="term" value="C:oligosaccharyltransferase complex"/>
    <property type="evidence" value="ECO:0007669"/>
    <property type="project" value="UniProtKB-UniRule"/>
</dbReference>
<evidence type="ECO:0000259" key="12">
    <source>
        <dbReference type="Pfam" id="PF23860"/>
    </source>
</evidence>
<dbReference type="eggNOG" id="KOG2447">
    <property type="taxonomic scope" value="Eukaryota"/>
</dbReference>
<comment type="pathway">
    <text evidence="3 10">Protein modification; protein glycosylation.</text>
</comment>
<dbReference type="AlphaFoldDB" id="A0A0D2U678"/>
<keyword evidence="16" id="KW-1185">Reference proteome</keyword>
<keyword evidence="8 10" id="KW-1133">Transmembrane helix</keyword>
<dbReference type="InterPro" id="IPR008814">
    <property type="entry name" value="Swp1"/>
</dbReference>
<evidence type="ECO:0000313" key="15">
    <source>
        <dbReference type="EMBL" id="KJE90621.1"/>
    </source>
</evidence>
<comment type="subunit">
    <text evidence="10">Component of the oligosaccharyltransferase (OST) complex.</text>
</comment>
<dbReference type="RefSeq" id="XP_004364773.1">
    <property type="nucleotide sequence ID" value="XM_004364716.1"/>
</dbReference>
<dbReference type="InterPro" id="IPR055373">
    <property type="entry name" value="Ribophorin_II_N"/>
</dbReference>
<evidence type="ECO:0000256" key="4">
    <source>
        <dbReference type="ARBA" id="ARBA00009038"/>
    </source>
</evidence>
<feature type="domain" description="Ribophorin II third" evidence="12">
    <location>
        <begin position="225"/>
        <end position="335"/>
    </location>
</feature>
<keyword evidence="9 10" id="KW-0472">Membrane</keyword>
<keyword evidence="7 10" id="KW-0256">Endoplasmic reticulum</keyword>
<evidence type="ECO:0000256" key="1">
    <source>
        <dbReference type="ARBA" id="ARBA00002791"/>
    </source>
</evidence>
<reference evidence="16" key="1">
    <citation type="submission" date="2011-02" db="EMBL/GenBank/DDBJ databases">
        <title>The Genome Sequence of Capsaspora owczarzaki ATCC 30864.</title>
        <authorList>
            <person name="Russ C."/>
            <person name="Cuomo C."/>
            <person name="Burger G."/>
            <person name="Gray M.W."/>
            <person name="Holland P.W.H."/>
            <person name="King N."/>
            <person name="Lang F.B.F."/>
            <person name="Roger A.J."/>
            <person name="Ruiz-Trillo I."/>
            <person name="Young S.K."/>
            <person name="Zeng Q."/>
            <person name="Gargeya S."/>
            <person name="Alvarado L."/>
            <person name="Berlin A."/>
            <person name="Chapman S.B."/>
            <person name="Chen Z."/>
            <person name="Freedman E."/>
            <person name="Gellesch M."/>
            <person name="Goldberg J."/>
            <person name="Griggs A."/>
            <person name="Gujja S."/>
            <person name="Heilman E."/>
            <person name="Heiman D."/>
            <person name="Howarth C."/>
            <person name="Mehta T."/>
            <person name="Neiman D."/>
            <person name="Pearson M."/>
            <person name="Roberts A."/>
            <person name="Saif S."/>
            <person name="Shea T."/>
            <person name="Shenoy N."/>
            <person name="Sisk P."/>
            <person name="Stolte C."/>
            <person name="Sykes S."/>
            <person name="White J."/>
            <person name="Yandava C."/>
            <person name="Haas B."/>
            <person name="Nusbaum C."/>
            <person name="Birren B."/>
        </authorList>
    </citation>
    <scope>NUCLEOTIDE SEQUENCE</scope>
    <source>
        <strain evidence="16">ATCC 30864</strain>
    </source>
</reference>
<accession>A0A0D2U678</accession>
<evidence type="ECO:0000256" key="8">
    <source>
        <dbReference type="ARBA" id="ARBA00022989"/>
    </source>
</evidence>
<comment type="subcellular location">
    <subcellularLocation>
        <location evidence="2 10">Endoplasmic reticulum membrane</location>
        <topology evidence="2 10">Multi-pass membrane protein</topology>
    </subcellularLocation>
</comment>
<organism evidence="15 16">
    <name type="scientific">Capsaspora owczarzaki (strain ATCC 30864)</name>
    <dbReference type="NCBI Taxonomy" id="595528"/>
    <lineage>
        <taxon>Eukaryota</taxon>
        <taxon>Filasterea</taxon>
        <taxon>Capsaspora</taxon>
    </lineage>
</organism>
<evidence type="ECO:0000256" key="9">
    <source>
        <dbReference type="ARBA" id="ARBA00023136"/>
    </source>
</evidence>
<comment type="similarity">
    <text evidence="4 10">Belongs to the SWP1 family.</text>
</comment>
<evidence type="ECO:0000259" key="11">
    <source>
        <dbReference type="Pfam" id="PF05817"/>
    </source>
</evidence>
<feature type="transmembrane region" description="Helical" evidence="10">
    <location>
        <begin position="447"/>
        <end position="465"/>
    </location>
</feature>
<evidence type="ECO:0000259" key="13">
    <source>
        <dbReference type="Pfam" id="PF23861"/>
    </source>
</evidence>
<dbReference type="UniPathway" id="UPA00378"/>
<evidence type="ECO:0000256" key="10">
    <source>
        <dbReference type="RuleBase" id="RU366029"/>
    </source>
</evidence>
<proteinExistence type="inferred from homology"/>
<dbReference type="InParanoid" id="A0A0D2U678"/>
<dbReference type="EMBL" id="KE346361">
    <property type="protein sequence ID" value="KJE90621.1"/>
    <property type="molecule type" value="Genomic_DNA"/>
</dbReference>
<evidence type="ECO:0000256" key="6">
    <source>
        <dbReference type="ARBA" id="ARBA00022729"/>
    </source>
</evidence>
<protein>
    <recommendedName>
        <fullName evidence="10">Dolichyl-diphosphooligosaccharide--protein glycosyltransferase subunit 2</fullName>
    </recommendedName>
    <alternativeName>
        <fullName evidence="10">Ribophorin-2</fullName>
    </alternativeName>
</protein>
<feature type="domain" description="Ribophorin II N-terminal" evidence="11">
    <location>
        <begin position="4"/>
        <end position="109"/>
    </location>
</feature>
<dbReference type="InterPro" id="IPR055374">
    <property type="entry name" value="Ribophorin_II_3rd"/>
</dbReference>
<evidence type="ECO:0000256" key="2">
    <source>
        <dbReference type="ARBA" id="ARBA00004477"/>
    </source>
</evidence>
<evidence type="ECO:0000256" key="5">
    <source>
        <dbReference type="ARBA" id="ARBA00022692"/>
    </source>
</evidence>
<name>A0A0D2U678_CAPO3</name>
<keyword evidence="6" id="KW-0732">Signal</keyword>
<dbReference type="PANTHER" id="PTHR12640">
    <property type="entry name" value="RIBOPHORIN II"/>
    <property type="match status" value="1"/>
</dbReference>
<dbReference type="Pfam" id="PF23860">
    <property type="entry name" value="Ribophorin_II_3rd"/>
    <property type="match status" value="1"/>
</dbReference>
<evidence type="ECO:0000256" key="7">
    <source>
        <dbReference type="ARBA" id="ARBA00022824"/>
    </source>
</evidence>
<dbReference type="PANTHER" id="PTHR12640:SF0">
    <property type="entry name" value="DOLICHYL-DIPHOSPHOOLIGOSACCHARIDE--PROTEIN GLYCOSYLTRANSFERASE SUBUNIT 2"/>
    <property type="match status" value="1"/>
</dbReference>
<dbReference type="STRING" id="595528.A0A0D2U678"/>
<evidence type="ECO:0000256" key="3">
    <source>
        <dbReference type="ARBA" id="ARBA00004922"/>
    </source>
</evidence>
<dbReference type="OrthoDB" id="432292at2759"/>
<evidence type="ECO:0000259" key="14">
    <source>
        <dbReference type="Pfam" id="PF25147"/>
    </source>
</evidence>
<dbReference type="Pfam" id="PF25147">
    <property type="entry name" value="Ribophorin_II_C"/>
    <property type="match status" value="1"/>
</dbReference>
<dbReference type="Proteomes" id="UP000008743">
    <property type="component" value="Unassembled WGS sequence"/>
</dbReference>
<feature type="transmembrane region" description="Helical" evidence="10">
    <location>
        <begin position="383"/>
        <end position="407"/>
    </location>
</feature>
<dbReference type="Pfam" id="PF05817">
    <property type="entry name" value="Ribophorin_II"/>
    <property type="match status" value="1"/>
</dbReference>
<comment type="function">
    <text evidence="1 10">Subunit of the oligosaccharyl transferase (OST) complex that catalyzes the initial transfer of a defined glycan (Glc(3)Man(9)GlcNAc(2) in eukaryotes) from the lipid carrier dolichol-pyrophosphate to an asparagine residue within an Asn-X-Ser/Thr consensus motif in nascent polypeptide chains, the first step in protein N-glycosylation. N-glycosylation occurs cotranslationally and the complex associates with the Sec61 complex at the channel-forming translocon complex that mediates protein translocation across the endoplasmic reticulum (ER). All subunits are required for a maximal enzyme activity.</text>
</comment>
<feature type="domain" description="Ribophorin II second" evidence="13">
    <location>
        <begin position="126"/>
        <end position="203"/>
    </location>
</feature>
<dbReference type="InterPro" id="IPR055375">
    <property type="entry name" value="Ribophorin_II_2nd"/>
</dbReference>
<dbReference type="Pfam" id="PF23861">
    <property type="entry name" value="Ribophorin_II_2nd"/>
    <property type="match status" value="1"/>
</dbReference>
<dbReference type="InterPro" id="IPR056790">
    <property type="entry name" value="Ribophorin_II_C"/>
</dbReference>
<sequence length="477" mass="50658">MDSYGHAFAAFAPLVAAGAKDAVLARTFESVEDILAQAEETERLLFLSTGLSSTSFVIRSAFDLAAALNKAPPAKPAQITKLARYFENNVHASHIEDVHATLTALSTLSNNAFFVPLAITPVAIRASQQSPRVSVRVTKANGDAAGVPLTVKLVRSASKPVNVALTADASDASLYSFDLVELVSASGSGVYALEISASPAGTGKQSVLCQARPKFSVSPFPAASSKAVDLKFPAAASSKFSVDFLQKIIVRFSLTDAKDQPFIAHQVFARVSNARNDVEHFVIGEHNAQTNQYQIVLDISAIAEALDAASDDYEISIIVGDAGLASAINWKIGTFAISFPDSFKATLLAARKPVSTVGGSRADFATKKEIHHIFRVPEKRPPIIVSTVFIGLVLAPAAFLLVAWGLIGANVKNMSFHPIAHVFHASIAGILLILVLFWLHLSFFTTLKYLALVGIVAAASGNHTLRRIAAAREKASQ</sequence>
<dbReference type="PhylomeDB" id="A0A0D2U678"/>
<keyword evidence="5 10" id="KW-0812">Transmembrane</keyword>
<gene>
    <name evidence="15" type="ORF">CAOG_001905</name>
</gene>
<evidence type="ECO:0000313" key="16">
    <source>
        <dbReference type="Proteomes" id="UP000008743"/>
    </source>
</evidence>
<dbReference type="OMA" id="QEHETIY"/>
<dbReference type="GO" id="GO:0006487">
    <property type="term" value="P:protein N-linked glycosylation"/>
    <property type="evidence" value="ECO:0007669"/>
    <property type="project" value="UniProtKB-UniRule"/>
</dbReference>
<feature type="transmembrane region" description="Helical" evidence="10">
    <location>
        <begin position="419"/>
        <end position="441"/>
    </location>
</feature>